<dbReference type="GO" id="GO:0005509">
    <property type="term" value="F:calcium ion binding"/>
    <property type="evidence" value="ECO:0007669"/>
    <property type="project" value="InterPro"/>
</dbReference>
<dbReference type="Pfam" id="PF03797">
    <property type="entry name" value="Autotransporter"/>
    <property type="match status" value="1"/>
</dbReference>
<dbReference type="Pfam" id="PF01833">
    <property type="entry name" value="TIG"/>
    <property type="match status" value="1"/>
</dbReference>
<feature type="transmembrane region" description="Helical" evidence="2">
    <location>
        <begin position="70"/>
        <end position="92"/>
    </location>
</feature>
<dbReference type="InterPro" id="IPR002909">
    <property type="entry name" value="IPT_dom"/>
</dbReference>
<dbReference type="EMBL" id="CP046912">
    <property type="protein sequence ID" value="QGZ59997.1"/>
    <property type="molecule type" value="Genomic_DNA"/>
</dbReference>
<dbReference type="Proteomes" id="UP000434209">
    <property type="component" value="Chromosome 4"/>
</dbReference>
<dbReference type="OrthoDB" id="5760545at2"/>
<feature type="domain" description="Autotransporter" evidence="3">
    <location>
        <begin position="934"/>
        <end position="1212"/>
    </location>
</feature>
<dbReference type="Gene3D" id="2.60.40.3440">
    <property type="match status" value="2"/>
</dbReference>
<dbReference type="SUPFAM" id="SSF49313">
    <property type="entry name" value="Cadherin-like"/>
    <property type="match status" value="3"/>
</dbReference>
<dbReference type="SMART" id="SM00869">
    <property type="entry name" value="Autotransporter"/>
    <property type="match status" value="1"/>
</dbReference>
<evidence type="ECO:0000313" key="4">
    <source>
        <dbReference type="EMBL" id="QGZ59997.1"/>
    </source>
</evidence>
<proteinExistence type="predicted"/>
<dbReference type="PANTHER" id="PTHR37494:SF1">
    <property type="entry name" value="STAPHYLOCOCCUS AUREUS SURFACE PROTEIN A"/>
    <property type="match status" value="1"/>
</dbReference>
<dbReference type="InterPro" id="IPR015919">
    <property type="entry name" value="Cadherin-like_sf"/>
</dbReference>
<dbReference type="NCBIfam" id="TIGR01414">
    <property type="entry name" value="autotrans_barl"/>
    <property type="match status" value="1"/>
</dbReference>
<keyword evidence="5" id="KW-1185">Reference proteome</keyword>
<feature type="region of interest" description="Disordered" evidence="1">
    <location>
        <begin position="906"/>
        <end position="927"/>
    </location>
</feature>
<dbReference type="InterPro" id="IPR005546">
    <property type="entry name" value="Autotransporte_beta"/>
</dbReference>
<reference evidence="4 5" key="1">
    <citation type="submission" date="2019-12" db="EMBL/GenBank/DDBJ databases">
        <title>Paraburkholderia acidiphila 7Q-K02 sp. nov and Paraburkholderia acidisoli DHF22 sp. nov., two strains isolated from forest soil.</title>
        <authorList>
            <person name="Gao Z."/>
            <person name="Qiu L."/>
        </authorList>
    </citation>
    <scope>NUCLEOTIDE SEQUENCE [LARGE SCALE GENOMIC DNA]</scope>
    <source>
        <strain evidence="4 5">7Q-K02</strain>
    </source>
</reference>
<keyword evidence="2" id="KW-0472">Membrane</keyword>
<dbReference type="SUPFAM" id="SSF81296">
    <property type="entry name" value="E set domains"/>
    <property type="match status" value="1"/>
</dbReference>
<dbReference type="Pfam" id="PF05345">
    <property type="entry name" value="He_PIG"/>
    <property type="match status" value="3"/>
</dbReference>
<name>A0A7Z2GDT7_9BURK</name>
<organism evidence="4 5">
    <name type="scientific">Paraburkholderia acidiphila</name>
    <dbReference type="NCBI Taxonomy" id="2571747"/>
    <lineage>
        <taxon>Bacteria</taxon>
        <taxon>Pseudomonadati</taxon>
        <taxon>Pseudomonadota</taxon>
        <taxon>Betaproteobacteria</taxon>
        <taxon>Burkholderiales</taxon>
        <taxon>Burkholderiaceae</taxon>
        <taxon>Paraburkholderia</taxon>
    </lineage>
</organism>
<dbReference type="AlphaFoldDB" id="A0A7Z2GDT7"/>
<accession>A0A7Z2GDT7</accession>
<dbReference type="PANTHER" id="PTHR37494">
    <property type="entry name" value="HEMAGGLUTININ"/>
    <property type="match status" value="1"/>
</dbReference>
<feature type="region of interest" description="Disordered" evidence="1">
    <location>
        <begin position="861"/>
        <end position="888"/>
    </location>
</feature>
<dbReference type="GO" id="GO:0019867">
    <property type="term" value="C:outer membrane"/>
    <property type="evidence" value="ECO:0007669"/>
    <property type="project" value="InterPro"/>
</dbReference>
<dbReference type="PROSITE" id="PS51208">
    <property type="entry name" value="AUTOTRANSPORTER"/>
    <property type="match status" value="1"/>
</dbReference>
<dbReference type="InterPro" id="IPR036709">
    <property type="entry name" value="Autotransporte_beta_dom_sf"/>
</dbReference>
<protein>
    <submittedName>
        <fullName evidence="4">Autotransporter domain-containing protein</fullName>
    </submittedName>
</protein>
<dbReference type="Gene3D" id="2.40.128.130">
    <property type="entry name" value="Autotransporter beta-domain"/>
    <property type="match status" value="1"/>
</dbReference>
<dbReference type="InterPro" id="IPR006315">
    <property type="entry name" value="OM_autotransptr_brl_dom"/>
</dbReference>
<dbReference type="Pfam" id="PF17963">
    <property type="entry name" value="Big_9"/>
    <property type="match status" value="3"/>
</dbReference>
<gene>
    <name evidence="4" type="ORF">FAZ97_34285</name>
</gene>
<dbReference type="InterPro" id="IPR013783">
    <property type="entry name" value="Ig-like_fold"/>
</dbReference>
<evidence type="ECO:0000259" key="3">
    <source>
        <dbReference type="PROSITE" id="PS51208"/>
    </source>
</evidence>
<evidence type="ECO:0000256" key="1">
    <source>
        <dbReference type="SAM" id="MobiDB-lite"/>
    </source>
</evidence>
<keyword evidence="2" id="KW-1133">Transmembrane helix</keyword>
<dbReference type="SUPFAM" id="SSF103515">
    <property type="entry name" value="Autotransporter"/>
    <property type="match status" value="1"/>
</dbReference>
<evidence type="ECO:0000256" key="2">
    <source>
        <dbReference type="SAM" id="Phobius"/>
    </source>
</evidence>
<sequence>MTRKCRDTLPRGAAACAAPTQIASNRPGRPSPSGYNACRATTRAGLARAAWLARALAAILLAGARSRRALAARFGVALLMTFALPGLASAAAPPSVTSINPTSGPTGGGTSVTITGTSFTGASAVYFGGTAATSFTVVSATQIVAMSPAAAAGTVDITVTTTLGTSTTGPGDQFAYIAAPTAGAVNLTVAYGSQSNPVTLNLGGGAATSVAVASAASHGTATASGTSITYTPQSGYAGTDSFTYTASNDSGTSASATVVVTITPPTLSISPAGLTAPTVGTAYSQTIVAGGGYAPYTYSIVSGSLPAGLTLNASTGVLSGTPTAAGPASFMVAAKDSSTGTGPFTGTLNYAVTVNPSPLTLTPSTLPAGTYGTPYMQTLTASGGAAPYTYAVVAGTLPPGLLLTSSGVLIGTPTATGTANFTVQATASNALVGSQSYSLTINSIAPVAGAVTANVAYNSSGGNTIALNLSGGTAASVAVVAAPSHGTAVASGTSITYTPATGYSGPDSFTYTATNSGGTSAPATVTITVGAPTLSITPATLTAPTVGVAYSQTLTASGGNAPYTYSVAAGALPAGLSLNAATGVLSGTPAAAGTSSFTVAAKDSSTGTGAVTAQRAYTLTVNASTAVPAAPAVTVTTQSNAAVTIHATASASGGPFTAVAIASAPKTGTAVVNGLDIVYTPASTSSGEVGFTYTIANSAGVSAPIAVTVTVNAVPVALAQRQVSTSATQSVSVDITDGATGGPFMGAAIISVSPAAAGTASIVGGANGSVMARAAVASQSGALAVRFVPAAAFAGTATITYTLSNAIATSAPGVLLVTVAARPDPSTDPDVVGLIDAQVEAARRFANAQIANYSRRLERLHGTGHAPSSNDLSVALPGKAPSAGAQCEDAASPTLRDACVRANQALEASSSSSNDSGRPGHSGLAADGRDRAANAASDLAFWSAGSVDFGMNYAGNQRSGFRFTTPGVTAGMDYRISEHFSIGAGFGYGHDSSDIGSDGTKSTGDSYSFALYGSYRPQPSLFVDGIAGFGTLSFNSRRWDTGAGDFASGQRDGRQKFASLAAGYEHRSNTWLISPYGRIAYADATLDQYSESGAGIDSLTYFGQTVTTVSGALGLRAEYAQATRWGVLLPYARVEYQHDFNGQGTASLAYADLAGAGPAYFVSTVPSSQNRMQVEVGSRFQMRSITFGLDYSVMFGNNSFMQGVRLSVSAPW</sequence>
<dbReference type="InterPro" id="IPR014756">
    <property type="entry name" value="Ig_E-set"/>
</dbReference>
<dbReference type="KEGG" id="pacp:FAZ97_34285"/>
<evidence type="ECO:0000313" key="5">
    <source>
        <dbReference type="Proteomes" id="UP000434209"/>
    </source>
</evidence>
<keyword evidence="2" id="KW-0812">Transmembrane</keyword>
<dbReference type="SMART" id="SM00429">
    <property type="entry name" value="IPT"/>
    <property type="match status" value="1"/>
</dbReference>
<dbReference type="Gene3D" id="2.60.40.2810">
    <property type="match status" value="1"/>
</dbReference>
<dbReference type="Gene3D" id="2.60.40.10">
    <property type="entry name" value="Immunoglobulins"/>
    <property type="match status" value="3"/>
</dbReference>
<dbReference type="CDD" id="cd00102">
    <property type="entry name" value="IPT"/>
    <property type="match status" value="1"/>
</dbReference>